<evidence type="ECO:0000313" key="2">
    <source>
        <dbReference type="EMBL" id="CEH15176.1"/>
    </source>
</evidence>
<feature type="transmembrane region" description="Helical" evidence="1">
    <location>
        <begin position="21"/>
        <end position="37"/>
    </location>
</feature>
<organism evidence="2 3">
    <name type="scientific">Ceraceosorus bombacis</name>
    <dbReference type="NCBI Taxonomy" id="401625"/>
    <lineage>
        <taxon>Eukaryota</taxon>
        <taxon>Fungi</taxon>
        <taxon>Dikarya</taxon>
        <taxon>Basidiomycota</taxon>
        <taxon>Ustilaginomycotina</taxon>
        <taxon>Exobasidiomycetes</taxon>
        <taxon>Ceraceosorales</taxon>
        <taxon>Ceraceosoraceae</taxon>
        <taxon>Ceraceosorus</taxon>
    </lineage>
</organism>
<proteinExistence type="predicted"/>
<feature type="transmembrane region" description="Helical" evidence="1">
    <location>
        <begin position="195"/>
        <end position="214"/>
    </location>
</feature>
<evidence type="ECO:0000313" key="3">
    <source>
        <dbReference type="Proteomes" id="UP000054845"/>
    </source>
</evidence>
<feature type="transmembrane region" description="Helical" evidence="1">
    <location>
        <begin position="57"/>
        <end position="78"/>
    </location>
</feature>
<feature type="transmembrane region" description="Helical" evidence="1">
    <location>
        <begin position="374"/>
        <end position="398"/>
    </location>
</feature>
<dbReference type="Proteomes" id="UP000054845">
    <property type="component" value="Unassembled WGS sequence"/>
</dbReference>
<protein>
    <submittedName>
        <fullName evidence="2">Uncharacterized protein</fullName>
    </submittedName>
</protein>
<name>A0A0P1BHC3_9BASI</name>
<feature type="transmembrane region" description="Helical" evidence="1">
    <location>
        <begin position="226"/>
        <end position="248"/>
    </location>
</feature>
<dbReference type="EMBL" id="CCYA01000258">
    <property type="protein sequence ID" value="CEH15176.1"/>
    <property type="molecule type" value="Genomic_DNA"/>
</dbReference>
<reference evidence="3" key="1">
    <citation type="submission" date="2014-09" db="EMBL/GenBank/DDBJ databases">
        <authorList>
            <person name="Sharma Rahul"/>
            <person name="Thines Marco"/>
        </authorList>
    </citation>
    <scope>NUCLEOTIDE SEQUENCE [LARGE SCALE GENOMIC DNA]</scope>
</reference>
<dbReference type="AlphaFoldDB" id="A0A0P1BHC3"/>
<keyword evidence="1" id="KW-1133">Transmembrane helix</keyword>
<keyword evidence="3" id="KW-1185">Reference proteome</keyword>
<sequence length="757" mass="83633">MNNYTLPMDGWSPPPHPRLHPSAQSLLLIVTLVSALIGNQTTESMLGNLCVGNFVNVFALTGLPGTLGATSAALKMLLSKDKLRRFGFKVEGLASRGAREALTHRETPLHIVDWEKPCMLNQAIFRVRIPKLGRRGLQDGFRGCVCASYTPCGVTTDDPLSIKLHCNRFWLAGFNGGIVTCHLLRDFNSTLTIQLVLRGLSAGVISFLANYGLTRILRIEMLGREYYVFAFCGFSASVPVAICFRFWLNTVILSPSLGTGQQDRHTHSDYLDSVVYTGRKWAFKPANLRPAYCWFPSHPPTDPPTDPRHDFPLQLRCKPDHVRVFSQMARDNLSDNRDIAAYCETAYRSIQGYTNYEHYQRGHKRLKRSTFFRYLSNGILAAAGILHLCSYLVFLAWISTSDNIAGTRLVVIWTLVQIIVLVVKIAAVAALPHRSWTIQRSGCRQQHSGRKRALGKVVAGLQSMLGKSCPLVDPENTGTVALMMGGTTCRLLNEQLKAGVIDRINWDSLLLRTASMVPPSHHPCARIKVGSNGGLTVPSLLVVSGSASRQPEPERPQFLFIYAAIMQHNSPRLLRLESQSHNDLKERVEAILPVPAILHGAPNTANADRRSDLPQFLVNDVEGEVEMFVMIIAQGPPSPTAAKPAQDPPLYIGLLPETPGAGTLHGGILRENFDSVRERQLIIRHERLSQGRIGACVEMVTVHLGELADQATFYELAPEHQLQEGPAVFGEIFHVTLRDGATVTTTDAGLRALLDDY</sequence>
<evidence type="ECO:0000256" key="1">
    <source>
        <dbReference type="SAM" id="Phobius"/>
    </source>
</evidence>
<feature type="transmembrane region" description="Helical" evidence="1">
    <location>
        <begin position="410"/>
        <end position="431"/>
    </location>
</feature>
<keyword evidence="1" id="KW-0472">Membrane</keyword>
<keyword evidence="1" id="KW-0812">Transmembrane</keyword>
<accession>A0A0P1BHC3</accession>